<feature type="compositionally biased region" description="Basic and acidic residues" evidence="6">
    <location>
        <begin position="155"/>
        <end position="165"/>
    </location>
</feature>
<evidence type="ECO:0000256" key="2">
    <source>
        <dbReference type="ARBA" id="ARBA00010304"/>
    </source>
</evidence>
<feature type="domain" description="DNA repair metallo-beta-lactamase" evidence="7">
    <location>
        <begin position="742"/>
        <end position="869"/>
    </location>
</feature>
<dbReference type="FunFam" id="3.40.50.12650:FF:000007">
    <property type="entry name" value="DNA cross-link repair 1A protein, variant"/>
    <property type="match status" value="1"/>
</dbReference>
<keyword evidence="9" id="KW-1185">Reference proteome</keyword>
<dbReference type="SUPFAM" id="SSF56281">
    <property type="entry name" value="Metallo-hydrolase/oxidoreductase"/>
    <property type="match status" value="1"/>
</dbReference>
<dbReference type="CDD" id="cd16273">
    <property type="entry name" value="SNM1A-1C-like_MBL-fold"/>
    <property type="match status" value="1"/>
</dbReference>
<dbReference type="FunFam" id="3.60.15.10:FF:000038">
    <property type="entry name" value="DNA cross-link repair protein pso2/snm1"/>
    <property type="match status" value="1"/>
</dbReference>
<dbReference type="Gene3D" id="3.60.15.10">
    <property type="entry name" value="Ribonuclease Z/Hydroxyacylglutathione hydrolase-like"/>
    <property type="match status" value="1"/>
</dbReference>
<dbReference type="GO" id="GO:0005634">
    <property type="term" value="C:nucleus"/>
    <property type="evidence" value="ECO:0007669"/>
    <property type="project" value="UniProtKB-SubCell"/>
</dbReference>
<dbReference type="Gene3D" id="3.40.50.12650">
    <property type="match status" value="1"/>
</dbReference>
<keyword evidence="5" id="KW-0539">Nucleus</keyword>
<evidence type="ECO:0000256" key="5">
    <source>
        <dbReference type="ARBA" id="ARBA00023242"/>
    </source>
</evidence>
<keyword evidence="3" id="KW-0227">DNA damage</keyword>
<proteinExistence type="inferred from homology"/>
<feature type="compositionally biased region" description="Basic and acidic residues" evidence="6">
    <location>
        <begin position="238"/>
        <end position="247"/>
    </location>
</feature>
<keyword evidence="4" id="KW-0234">DNA repair</keyword>
<comment type="subcellular location">
    <subcellularLocation>
        <location evidence="1">Nucleus</location>
    </subcellularLocation>
</comment>
<evidence type="ECO:0000256" key="4">
    <source>
        <dbReference type="ARBA" id="ARBA00023204"/>
    </source>
</evidence>
<comment type="caution">
    <text evidence="8">The sequence shown here is derived from an EMBL/GenBank/DDBJ whole genome shotgun (WGS) entry which is preliminary data.</text>
</comment>
<feature type="compositionally biased region" description="Basic and acidic residues" evidence="6">
    <location>
        <begin position="102"/>
        <end position="125"/>
    </location>
</feature>
<dbReference type="GO" id="GO:0006303">
    <property type="term" value="P:double-strand break repair via nonhomologous end joining"/>
    <property type="evidence" value="ECO:0007669"/>
    <property type="project" value="TreeGrafter"/>
</dbReference>
<feature type="compositionally biased region" description="Acidic residues" evidence="6">
    <location>
        <begin position="205"/>
        <end position="216"/>
    </location>
</feature>
<dbReference type="GO" id="GO:0003684">
    <property type="term" value="F:damaged DNA binding"/>
    <property type="evidence" value="ECO:0007669"/>
    <property type="project" value="TreeGrafter"/>
</dbReference>
<dbReference type="Pfam" id="PF07522">
    <property type="entry name" value="DRMBL"/>
    <property type="match status" value="1"/>
</dbReference>
<sequence>MLPSTGRPPTPPLSGGHKQVTSSRYFASPASVANRAPPMSKTPVLGRQPASRIPSLKKSSIRQNQSILQFFGKADNKNEVDAKSNLPLFFKDASQSFIEQDVLGRDERTFSEDDSSRFNENEGPLKRRRTIDDDGDFFIRTPSPERKSSVTGLDTGRHSNNDTKPVKARKQRGGFLDDSSDEEDEDWVGAVDDTVEQNSAAGEVGEFEPDDKDDIDPGTGITTSDVPLIPSAPENEDAADHDRHERTSGAANIPELPQEETSIFNAGDFGEDDFEEDEFYEGGEEFLERRWMEEQREMGLTFEEDSKSESGADSVRTPRSIMEDDLQIEVEQNDTIPLCPICNGNMQGLSESQASTHVNACLDGTAEPLPKENILSAPEKPRQASSAPGQEVVGTKRFQRAAVARPAQSNPFSVGADVKGGSAFTRLMSGHAEDAAWAEAAAHESRSRGKPAYQRTCPFYKIMPGFYICVDAFRYGKVEGQNAYFLSHFHSDHYIGLTSSWCHGPIYASKVTCNLMLQQLKVDPKWVVPLEFEKKVEVPNTNGVCVTMIPANHCPGSSLYLFEKVTGKNRDGTLKNTRILHCGDFRACPAHVNHPLLQPDVMCSITGQLKQQVIDTCYLDTTYLTPKYSFPSQSDVIDACSQMCISLSKEIVDLNDDWERTKADRAGSTMKKFLEQGESTLPKQEGDDSDRKPKKRGRLLVVIGTYSIGKERICLGIAKALGSKIYAPPAKMRICKCLEDDELTALLTSNPLEASVHMQTLMEIRAETLHEYMTSYKGHFARVVGFRPTGWSYRPPTSRFTENPAVSTVLTSDGWKSRFSIRDLAPQRGSTRESNCFGVPYSEHSSFRELTMFCCALRINRVIPTVNVGSARSREKMKGWIEKWEAEKRKNGLFKVEVGAEGWGSGDGKLRYGV</sequence>
<accession>A0AA39CZV9</accession>
<gene>
    <name evidence="8" type="primary">pso2</name>
    <name evidence="8" type="ORF">H2204_005591</name>
</gene>
<reference evidence="8" key="1">
    <citation type="submission" date="2022-10" db="EMBL/GenBank/DDBJ databases">
        <title>Culturing micro-colonial fungi from biological soil crusts in the Mojave desert and describing Neophaeococcomyces mojavensis, and introducing the new genera and species Taxawa tesnikishii.</title>
        <authorList>
            <person name="Kurbessoian T."/>
            <person name="Stajich J.E."/>
        </authorList>
    </citation>
    <scope>NUCLEOTIDE SEQUENCE</scope>
    <source>
        <strain evidence="8">TK_35</strain>
    </source>
</reference>
<feature type="compositionally biased region" description="Acidic residues" evidence="6">
    <location>
        <begin position="178"/>
        <end position="187"/>
    </location>
</feature>
<name>A0AA39CZV9_9EURO</name>
<dbReference type="GO" id="GO:0036297">
    <property type="term" value="P:interstrand cross-link repair"/>
    <property type="evidence" value="ECO:0007669"/>
    <property type="project" value="TreeGrafter"/>
</dbReference>
<dbReference type="AlphaFoldDB" id="A0AA39CZV9"/>
<dbReference type="PANTHER" id="PTHR23240">
    <property type="entry name" value="DNA CROSS-LINK REPAIR PROTEIN PSO2/SNM1-RELATED"/>
    <property type="match status" value="1"/>
</dbReference>
<dbReference type="Proteomes" id="UP001172681">
    <property type="component" value="Unassembled WGS sequence"/>
</dbReference>
<evidence type="ECO:0000256" key="1">
    <source>
        <dbReference type="ARBA" id="ARBA00004123"/>
    </source>
</evidence>
<comment type="similarity">
    <text evidence="2">Belongs to the DNA repair metallo-beta-lactamase (DRMBL) family.</text>
</comment>
<evidence type="ECO:0000313" key="9">
    <source>
        <dbReference type="Proteomes" id="UP001172681"/>
    </source>
</evidence>
<organism evidence="8 9">
    <name type="scientific">Knufia peltigerae</name>
    <dbReference type="NCBI Taxonomy" id="1002370"/>
    <lineage>
        <taxon>Eukaryota</taxon>
        <taxon>Fungi</taxon>
        <taxon>Dikarya</taxon>
        <taxon>Ascomycota</taxon>
        <taxon>Pezizomycotina</taxon>
        <taxon>Eurotiomycetes</taxon>
        <taxon>Chaetothyriomycetidae</taxon>
        <taxon>Chaetothyriales</taxon>
        <taxon>Trichomeriaceae</taxon>
        <taxon>Knufia</taxon>
    </lineage>
</organism>
<feature type="region of interest" description="Disordered" evidence="6">
    <location>
        <begin position="1"/>
        <end position="61"/>
    </location>
</feature>
<evidence type="ECO:0000256" key="6">
    <source>
        <dbReference type="SAM" id="MobiDB-lite"/>
    </source>
</evidence>
<evidence type="ECO:0000259" key="7">
    <source>
        <dbReference type="Pfam" id="PF07522"/>
    </source>
</evidence>
<evidence type="ECO:0000256" key="3">
    <source>
        <dbReference type="ARBA" id="ARBA00022763"/>
    </source>
</evidence>
<dbReference type="PANTHER" id="PTHR23240:SF6">
    <property type="entry name" value="DNA CROSS-LINK REPAIR 1A PROTEIN"/>
    <property type="match status" value="1"/>
</dbReference>
<protein>
    <submittedName>
        <fullName evidence="8">DNA cross-link repair protein PSO2/SNM1</fullName>
    </submittedName>
</protein>
<evidence type="ECO:0000313" key="8">
    <source>
        <dbReference type="EMBL" id="KAJ9636094.1"/>
    </source>
</evidence>
<dbReference type="EMBL" id="JAPDRN010000031">
    <property type="protein sequence ID" value="KAJ9636094.1"/>
    <property type="molecule type" value="Genomic_DNA"/>
</dbReference>
<dbReference type="InterPro" id="IPR036866">
    <property type="entry name" value="RibonucZ/Hydroxyglut_hydro"/>
</dbReference>
<dbReference type="GO" id="GO:0035312">
    <property type="term" value="F:5'-3' DNA exonuclease activity"/>
    <property type="evidence" value="ECO:0007669"/>
    <property type="project" value="TreeGrafter"/>
</dbReference>
<feature type="compositionally biased region" description="Pro residues" evidence="6">
    <location>
        <begin position="1"/>
        <end position="12"/>
    </location>
</feature>
<dbReference type="InterPro" id="IPR011084">
    <property type="entry name" value="DRMBL"/>
</dbReference>
<feature type="region of interest" description="Disordered" evidence="6">
    <location>
        <begin position="101"/>
        <end position="274"/>
    </location>
</feature>